<feature type="zinc finger region" description="C3H1-type" evidence="5">
    <location>
        <begin position="345"/>
        <end position="373"/>
    </location>
</feature>
<name>A0A317SY20_9PEZI</name>
<proteinExistence type="predicted"/>
<evidence type="ECO:0000313" key="9">
    <source>
        <dbReference type="Proteomes" id="UP000246991"/>
    </source>
</evidence>
<keyword evidence="9" id="KW-1185">Reference proteome</keyword>
<feature type="compositionally biased region" description="Acidic residues" evidence="6">
    <location>
        <begin position="419"/>
        <end position="445"/>
    </location>
</feature>
<feature type="zinc finger region" description="C3H1-type" evidence="5">
    <location>
        <begin position="294"/>
        <end position="317"/>
    </location>
</feature>
<feature type="region of interest" description="Disordered" evidence="6">
    <location>
        <begin position="33"/>
        <end position="69"/>
    </location>
</feature>
<feature type="zinc finger region" description="C3H1-type" evidence="5">
    <location>
        <begin position="267"/>
        <end position="290"/>
    </location>
</feature>
<keyword evidence="1 5" id="KW-0479">Metal-binding</keyword>
<protein>
    <recommendedName>
        <fullName evidence="7">C3H1-type domain-containing protein</fullName>
    </recommendedName>
</protein>
<feature type="region of interest" description="Disordered" evidence="6">
    <location>
        <begin position="412"/>
        <end position="462"/>
    </location>
</feature>
<feature type="domain" description="C3H1-type" evidence="7">
    <location>
        <begin position="345"/>
        <end position="373"/>
    </location>
</feature>
<feature type="domain" description="C3H1-type" evidence="7">
    <location>
        <begin position="294"/>
        <end position="317"/>
    </location>
</feature>
<evidence type="ECO:0000256" key="2">
    <source>
        <dbReference type="ARBA" id="ARBA00022737"/>
    </source>
</evidence>
<evidence type="ECO:0000259" key="7">
    <source>
        <dbReference type="PROSITE" id="PS50103"/>
    </source>
</evidence>
<evidence type="ECO:0000256" key="5">
    <source>
        <dbReference type="PROSITE-ProRule" id="PRU00723"/>
    </source>
</evidence>
<dbReference type="Gene3D" id="4.10.1000.10">
    <property type="entry name" value="Zinc finger, CCCH-type"/>
    <property type="match status" value="2"/>
</dbReference>
<dbReference type="GO" id="GO:0005634">
    <property type="term" value="C:nucleus"/>
    <property type="evidence" value="ECO:0007669"/>
    <property type="project" value="TreeGrafter"/>
</dbReference>
<dbReference type="SMART" id="SM00356">
    <property type="entry name" value="ZnF_C3H1"/>
    <property type="match status" value="4"/>
</dbReference>
<dbReference type="PANTHER" id="PTHR46156">
    <property type="entry name" value="CCCH ZINGC FINGER"/>
    <property type="match status" value="1"/>
</dbReference>
<comment type="caution">
    <text evidence="8">The sequence shown here is derived from an EMBL/GenBank/DDBJ whole genome shotgun (WGS) entry which is preliminary data.</text>
</comment>
<evidence type="ECO:0000256" key="4">
    <source>
        <dbReference type="ARBA" id="ARBA00022833"/>
    </source>
</evidence>
<dbReference type="Proteomes" id="UP000246991">
    <property type="component" value="Unassembled WGS sequence"/>
</dbReference>
<dbReference type="OrthoDB" id="410307at2759"/>
<dbReference type="AlphaFoldDB" id="A0A317SY20"/>
<dbReference type="PANTHER" id="PTHR46156:SF1">
    <property type="entry name" value="ZINC FINGER CCCH DOMAIN-CONTAINING PROTEIN 3"/>
    <property type="match status" value="1"/>
</dbReference>
<evidence type="ECO:0000313" key="8">
    <source>
        <dbReference type="EMBL" id="PWW79194.1"/>
    </source>
</evidence>
<dbReference type="PROSITE" id="PS50103">
    <property type="entry name" value="ZF_C3H1"/>
    <property type="match status" value="4"/>
</dbReference>
<feature type="domain" description="C3H1-type" evidence="7">
    <location>
        <begin position="267"/>
        <end position="290"/>
    </location>
</feature>
<organism evidence="8 9">
    <name type="scientific">Tuber magnatum</name>
    <name type="common">white Piedmont truffle</name>
    <dbReference type="NCBI Taxonomy" id="42249"/>
    <lineage>
        <taxon>Eukaryota</taxon>
        <taxon>Fungi</taxon>
        <taxon>Dikarya</taxon>
        <taxon>Ascomycota</taxon>
        <taxon>Pezizomycotina</taxon>
        <taxon>Pezizomycetes</taxon>
        <taxon>Pezizales</taxon>
        <taxon>Tuberaceae</taxon>
        <taxon>Tuber</taxon>
    </lineage>
</organism>
<keyword evidence="2" id="KW-0677">Repeat</keyword>
<dbReference type="STRING" id="42249.A0A317SY20"/>
<evidence type="ECO:0000256" key="1">
    <source>
        <dbReference type="ARBA" id="ARBA00022723"/>
    </source>
</evidence>
<sequence>MSDNQALLLKISEVAGKINRHKNQTEQFAAPAYGGSHLPQRASPYPTNQSSRGRGGWIPPHHQHHHHPRGVSWPGPPITHHHKTLVINNNKAADGSAVTPTTNTFASTSYVENMPPNPPGQVLPQSNDSTAQSAEGWVAKRDRHMQLINTAVYDQHAQARARDLEKTRQTQLMRKEEREKQKLRGYLDRSHDAASQVPFEVLVQGERYKVAAGGSKLIKISDGPQNTKSTPKKAVVGGVNFVRSKNGNLWRVGLVKASHRPRHIKMPCKYYSNTGKCKNGMSCLYTHDPNKVAICPRFIQANSCPEGDSCDLSHTPSPHCMPTCVHFLRGNCSNDKCPFAHVKVNPAAPICRPFATLGYCDKGAECTERHVRECPDFDEKGVCTDKTCKLQHVERAGRRRVAAAQAAAKAQGSGNDCNMDSDSDISSEGDGEAIDSDDVDSDTLSEYDYIRRDNQGSGGIGEITMQEDFIHLPRS</sequence>
<dbReference type="SUPFAM" id="SSF90229">
    <property type="entry name" value="CCCH zinc finger"/>
    <property type="match status" value="3"/>
</dbReference>
<keyword evidence="4 5" id="KW-0862">Zinc</keyword>
<feature type="domain" description="C3H1-type" evidence="7">
    <location>
        <begin position="318"/>
        <end position="344"/>
    </location>
</feature>
<evidence type="ECO:0000256" key="6">
    <source>
        <dbReference type="SAM" id="MobiDB-lite"/>
    </source>
</evidence>
<gene>
    <name evidence="8" type="ORF">C7212DRAFT_355275</name>
</gene>
<dbReference type="InterPro" id="IPR036855">
    <property type="entry name" value="Znf_CCCH_sf"/>
</dbReference>
<evidence type="ECO:0000256" key="3">
    <source>
        <dbReference type="ARBA" id="ARBA00022771"/>
    </source>
</evidence>
<dbReference type="InterPro" id="IPR000571">
    <property type="entry name" value="Znf_CCCH"/>
</dbReference>
<accession>A0A317SY20</accession>
<dbReference type="FunFam" id="4.10.1000.10:FF:000035">
    <property type="entry name" value="CCCH zinc finger protein, variant"/>
    <property type="match status" value="1"/>
</dbReference>
<reference evidence="8 9" key="1">
    <citation type="submission" date="2018-03" db="EMBL/GenBank/DDBJ databases">
        <title>Genomes of Pezizomycetes fungi and the evolution of truffles.</title>
        <authorList>
            <person name="Murat C."/>
            <person name="Payen T."/>
            <person name="Noel B."/>
            <person name="Kuo A."/>
            <person name="Martin F.M."/>
        </authorList>
    </citation>
    <scope>NUCLEOTIDE SEQUENCE [LARGE SCALE GENOMIC DNA]</scope>
    <source>
        <strain evidence="8">091103-1</strain>
    </source>
</reference>
<keyword evidence="3 5" id="KW-0863">Zinc-finger</keyword>
<dbReference type="GO" id="GO:0008270">
    <property type="term" value="F:zinc ion binding"/>
    <property type="evidence" value="ECO:0007669"/>
    <property type="project" value="UniProtKB-KW"/>
</dbReference>
<feature type="zinc finger region" description="C3H1-type" evidence="5">
    <location>
        <begin position="318"/>
        <end position="344"/>
    </location>
</feature>
<dbReference type="EMBL" id="PYWC01000009">
    <property type="protein sequence ID" value="PWW79194.1"/>
    <property type="molecule type" value="Genomic_DNA"/>
</dbReference>
<dbReference type="FunFam" id="4.10.1000.10:FF:000022">
    <property type="entry name" value="Zinc finger CCCH domain-containing protein 7"/>
    <property type="match status" value="1"/>
</dbReference>